<sequence length="301" mass="32293">MKKHLPLLLIAASASLWGCIAVFVRGLAQIGFSPMEIVAIRVAIAAILLALIGGLKYRDELSIRLRDGWLFIGTGIFSIVFFNWCYFTALNRMDVSLAVILLYTSPIFVSIISFLVFKERFTKTKLLAVAGTFFGCVLVAGFRGDSGAAPTGILIGLGAGLGYALYSIFGKAALRKYKPFTITFYTFLTAALFLVPLTGLWEKADVLLSGNSLLYGAGLGIIPTVLAYFMYTKGLEKTDSSTAAIIATVEPIVATMLGVFLYGEGIGVLQIIGSALILISVSASNLNLGEIRPNKKSLQSM</sequence>
<dbReference type="InterPro" id="IPR000620">
    <property type="entry name" value="EamA_dom"/>
</dbReference>
<dbReference type="SUPFAM" id="SSF103481">
    <property type="entry name" value="Multidrug resistance efflux transporter EmrE"/>
    <property type="match status" value="2"/>
</dbReference>
<feature type="transmembrane region" description="Helical" evidence="3">
    <location>
        <begin position="180"/>
        <end position="201"/>
    </location>
</feature>
<keyword evidence="3" id="KW-0472">Membrane</keyword>
<organism evidence="5 6">
    <name type="scientific">Neobacillus piezotolerans</name>
    <dbReference type="NCBI Taxonomy" id="2259171"/>
    <lineage>
        <taxon>Bacteria</taxon>
        <taxon>Bacillati</taxon>
        <taxon>Bacillota</taxon>
        <taxon>Bacilli</taxon>
        <taxon>Bacillales</taxon>
        <taxon>Bacillaceae</taxon>
        <taxon>Neobacillus</taxon>
    </lineage>
</organism>
<comment type="subcellular location">
    <subcellularLocation>
        <location evidence="1">Endomembrane system</location>
        <topology evidence="1">Multi-pass membrane protein</topology>
    </subcellularLocation>
</comment>
<feature type="transmembrane region" description="Helical" evidence="3">
    <location>
        <begin position="124"/>
        <end position="142"/>
    </location>
</feature>
<reference evidence="5 6" key="1">
    <citation type="submission" date="2018-07" db="EMBL/GenBank/DDBJ databases">
        <title>Bacillus sp. YLB-04 draft genome sequence.</title>
        <authorList>
            <person name="Yu L."/>
            <person name="Tang X."/>
        </authorList>
    </citation>
    <scope>NUCLEOTIDE SEQUENCE [LARGE SCALE GENOMIC DNA]</scope>
    <source>
        <strain evidence="5 6">YLB-04</strain>
    </source>
</reference>
<evidence type="ECO:0000256" key="3">
    <source>
        <dbReference type="SAM" id="Phobius"/>
    </source>
</evidence>
<evidence type="ECO:0000259" key="4">
    <source>
        <dbReference type="Pfam" id="PF00892"/>
    </source>
</evidence>
<accession>A0A3D8GPP8</accession>
<feature type="transmembrane region" description="Helical" evidence="3">
    <location>
        <begin position="148"/>
        <end position="168"/>
    </location>
</feature>
<dbReference type="PANTHER" id="PTHR22911:SF79">
    <property type="entry name" value="MOBA-LIKE NTP TRANSFERASE DOMAIN-CONTAINING PROTEIN"/>
    <property type="match status" value="1"/>
</dbReference>
<protein>
    <submittedName>
        <fullName evidence="5">EamA family transporter</fullName>
    </submittedName>
</protein>
<comment type="caution">
    <text evidence="5">The sequence shown here is derived from an EMBL/GenBank/DDBJ whole genome shotgun (WGS) entry which is preliminary data.</text>
</comment>
<feature type="transmembrane region" description="Helical" evidence="3">
    <location>
        <begin position="243"/>
        <end position="262"/>
    </location>
</feature>
<dbReference type="OrthoDB" id="6707571at2"/>
<evidence type="ECO:0000256" key="2">
    <source>
        <dbReference type="ARBA" id="ARBA00007362"/>
    </source>
</evidence>
<keyword evidence="3" id="KW-1133">Transmembrane helix</keyword>
<feature type="transmembrane region" description="Helical" evidence="3">
    <location>
        <begin position="213"/>
        <end position="231"/>
    </location>
</feature>
<dbReference type="Pfam" id="PF00892">
    <property type="entry name" value="EamA"/>
    <property type="match status" value="2"/>
</dbReference>
<feature type="transmembrane region" description="Helical" evidence="3">
    <location>
        <begin position="37"/>
        <end position="57"/>
    </location>
</feature>
<proteinExistence type="inferred from homology"/>
<comment type="similarity">
    <text evidence="2">Belongs to the EamA transporter family.</text>
</comment>
<evidence type="ECO:0000313" key="5">
    <source>
        <dbReference type="EMBL" id="RDU36398.1"/>
    </source>
</evidence>
<dbReference type="Proteomes" id="UP000257144">
    <property type="component" value="Unassembled WGS sequence"/>
</dbReference>
<name>A0A3D8GPP8_9BACI</name>
<keyword evidence="3" id="KW-0812">Transmembrane</keyword>
<evidence type="ECO:0000313" key="6">
    <source>
        <dbReference type="Proteomes" id="UP000257144"/>
    </source>
</evidence>
<dbReference type="GO" id="GO:0016020">
    <property type="term" value="C:membrane"/>
    <property type="evidence" value="ECO:0007669"/>
    <property type="project" value="InterPro"/>
</dbReference>
<dbReference type="PANTHER" id="PTHR22911">
    <property type="entry name" value="ACYL-MALONYL CONDENSING ENZYME-RELATED"/>
    <property type="match status" value="1"/>
</dbReference>
<dbReference type="RefSeq" id="WP_115452392.1">
    <property type="nucleotide sequence ID" value="NZ_QNQT01000005.1"/>
</dbReference>
<feature type="domain" description="EamA" evidence="4">
    <location>
        <begin position="7"/>
        <end position="139"/>
    </location>
</feature>
<dbReference type="InterPro" id="IPR037185">
    <property type="entry name" value="EmrE-like"/>
</dbReference>
<dbReference type="EMBL" id="QNQT01000005">
    <property type="protein sequence ID" value="RDU36398.1"/>
    <property type="molecule type" value="Genomic_DNA"/>
</dbReference>
<feature type="transmembrane region" description="Helical" evidence="3">
    <location>
        <begin position="95"/>
        <end position="117"/>
    </location>
</feature>
<feature type="transmembrane region" description="Helical" evidence="3">
    <location>
        <begin position="268"/>
        <end position="288"/>
    </location>
</feature>
<feature type="transmembrane region" description="Helical" evidence="3">
    <location>
        <begin position="69"/>
        <end position="89"/>
    </location>
</feature>
<evidence type="ECO:0000256" key="1">
    <source>
        <dbReference type="ARBA" id="ARBA00004127"/>
    </source>
</evidence>
<keyword evidence="6" id="KW-1185">Reference proteome</keyword>
<dbReference type="Gene3D" id="1.10.3730.20">
    <property type="match status" value="2"/>
</dbReference>
<dbReference type="AlphaFoldDB" id="A0A3D8GPP8"/>
<feature type="domain" description="EamA" evidence="4">
    <location>
        <begin position="151"/>
        <end position="282"/>
    </location>
</feature>
<gene>
    <name evidence="5" type="ORF">DRW41_12750</name>
</gene>